<dbReference type="AlphaFoldDB" id="A0A0F8Z0Z6"/>
<sequence>YKMWPQSDERANERMTLAVHLSNENEGFKPITTSPEIRDFTLDQKGYLDQLIESSNATGMAAFRTSLEEGVWTSLYHSFPHGEKGKYQKIIESLAAKGLDALKGYAEKIEIAVQANDDLAVNEIIGELAEDEVSFVANLLSEEAVGFMREVTT</sequence>
<name>A0A0F8Z0Z6_9ZZZZ</name>
<organism evidence="1">
    <name type="scientific">marine sediment metagenome</name>
    <dbReference type="NCBI Taxonomy" id="412755"/>
    <lineage>
        <taxon>unclassified sequences</taxon>
        <taxon>metagenomes</taxon>
        <taxon>ecological metagenomes</taxon>
    </lineage>
</organism>
<accession>A0A0F8Z0Z6</accession>
<gene>
    <name evidence="1" type="ORF">LCGC14_3027920</name>
</gene>
<proteinExistence type="predicted"/>
<reference evidence="1" key="1">
    <citation type="journal article" date="2015" name="Nature">
        <title>Complex archaea that bridge the gap between prokaryotes and eukaryotes.</title>
        <authorList>
            <person name="Spang A."/>
            <person name="Saw J.H."/>
            <person name="Jorgensen S.L."/>
            <person name="Zaremba-Niedzwiedzka K."/>
            <person name="Martijn J."/>
            <person name="Lind A.E."/>
            <person name="van Eijk R."/>
            <person name="Schleper C."/>
            <person name="Guy L."/>
            <person name="Ettema T.J."/>
        </authorList>
    </citation>
    <scope>NUCLEOTIDE SEQUENCE</scope>
</reference>
<comment type="caution">
    <text evidence="1">The sequence shown here is derived from an EMBL/GenBank/DDBJ whole genome shotgun (WGS) entry which is preliminary data.</text>
</comment>
<protein>
    <submittedName>
        <fullName evidence="1">Uncharacterized protein</fullName>
    </submittedName>
</protein>
<evidence type="ECO:0000313" key="1">
    <source>
        <dbReference type="EMBL" id="KKK60079.1"/>
    </source>
</evidence>
<dbReference type="EMBL" id="LAZR01063149">
    <property type="protein sequence ID" value="KKK60079.1"/>
    <property type="molecule type" value="Genomic_DNA"/>
</dbReference>
<feature type="non-terminal residue" evidence="1">
    <location>
        <position position="1"/>
    </location>
</feature>